<gene>
    <name evidence="2" type="ORF">Q3M24_13450</name>
</gene>
<reference evidence="2" key="1">
    <citation type="journal article" date="2024" name="Syst. Appl. Microbiol.">
        <title>First single-strain enrichments of Electrothrix cable bacteria, description of E. aestuarii sp. nov. and E. rattekaaiensis sp. nov., and proposal of a cable bacteria taxonomy following the rules of the SeqCode.</title>
        <authorList>
            <person name="Plum-Jensen L.E."/>
            <person name="Schramm A."/>
            <person name="Marshall I.P.G."/>
        </authorList>
    </citation>
    <scope>NUCLEOTIDE SEQUENCE</scope>
    <source>
        <strain evidence="2">Rat1</strain>
    </source>
</reference>
<proteinExistence type="predicted"/>
<evidence type="ECO:0000313" key="2">
    <source>
        <dbReference type="EMBL" id="XCN71316.1"/>
    </source>
</evidence>
<dbReference type="InterPro" id="IPR029060">
    <property type="entry name" value="PIN-like_dom_sf"/>
</dbReference>
<dbReference type="InterPro" id="IPR002716">
    <property type="entry name" value="PIN_dom"/>
</dbReference>
<dbReference type="KEGG" id="eaj:Q3M24_13450"/>
<dbReference type="Gene3D" id="3.40.50.1010">
    <property type="entry name" value="5'-nuclease"/>
    <property type="match status" value="1"/>
</dbReference>
<accession>A0AAU8LQ68</accession>
<dbReference type="EMBL" id="CP159373">
    <property type="protein sequence ID" value="XCN71316.1"/>
    <property type="molecule type" value="Genomic_DNA"/>
</dbReference>
<name>A0AAU8LQ68_9BACT</name>
<dbReference type="SUPFAM" id="SSF88723">
    <property type="entry name" value="PIN domain-like"/>
    <property type="match status" value="1"/>
</dbReference>
<reference evidence="2" key="2">
    <citation type="submission" date="2024-06" db="EMBL/GenBank/DDBJ databases">
        <authorList>
            <person name="Plum-Jensen L.E."/>
            <person name="Schramm A."/>
            <person name="Marshall I.P.G."/>
        </authorList>
    </citation>
    <scope>NUCLEOTIDE SEQUENCE</scope>
    <source>
        <strain evidence="2">Rat1</strain>
    </source>
</reference>
<feature type="domain" description="PIN" evidence="1">
    <location>
        <begin position="2"/>
        <end position="111"/>
    </location>
</feature>
<sequence length="122" mass="13693">MILADTFVWIDHLRKTDDLLVSLLNSAQVAIHPFIIGELACGNLKNRTELLALLKRLPVVQPARQEEVLYFIEHNQLMGRGIGFIDAHLLASLALSSHTLLWTRDKRLALAAQQLGIAFNEN</sequence>
<dbReference type="Pfam" id="PF01850">
    <property type="entry name" value="PIN"/>
    <property type="match status" value="1"/>
</dbReference>
<protein>
    <submittedName>
        <fullName evidence="2">Type II toxin-antitoxin system VapC family toxin</fullName>
    </submittedName>
</protein>
<evidence type="ECO:0000259" key="1">
    <source>
        <dbReference type="Pfam" id="PF01850"/>
    </source>
</evidence>
<dbReference type="AlphaFoldDB" id="A0AAU8LQ68"/>
<organism evidence="2">
    <name type="scientific">Candidatus Electrothrix aestuarii</name>
    <dbReference type="NCBI Taxonomy" id="3062594"/>
    <lineage>
        <taxon>Bacteria</taxon>
        <taxon>Pseudomonadati</taxon>
        <taxon>Thermodesulfobacteriota</taxon>
        <taxon>Desulfobulbia</taxon>
        <taxon>Desulfobulbales</taxon>
        <taxon>Desulfobulbaceae</taxon>
        <taxon>Candidatus Electrothrix</taxon>
    </lineage>
</organism>